<dbReference type="InterPro" id="IPR000626">
    <property type="entry name" value="Ubiquitin-like_dom"/>
</dbReference>
<dbReference type="CDD" id="cd17058">
    <property type="entry name" value="Ubl_SNRNP25"/>
    <property type="match status" value="1"/>
</dbReference>
<accession>A0A067KBQ6</accession>
<dbReference type="KEGG" id="jcu:105637626"/>
<keyword evidence="3" id="KW-1185">Reference proteome</keyword>
<dbReference type="EMBL" id="KK914539">
    <property type="protein sequence ID" value="KDP33582.1"/>
    <property type="molecule type" value="Genomic_DNA"/>
</dbReference>
<dbReference type="Gene3D" id="3.10.20.90">
    <property type="entry name" value="Phosphatidylinositol 3-kinase Catalytic Subunit, Chain A, domain 1"/>
    <property type="match status" value="1"/>
</dbReference>
<name>A0A067KBQ6_JATCU</name>
<dbReference type="Pfam" id="PF18036">
    <property type="entry name" value="Ubiquitin_4"/>
    <property type="match status" value="1"/>
</dbReference>
<organism evidence="2 3">
    <name type="scientific">Jatropha curcas</name>
    <name type="common">Barbados nut</name>
    <dbReference type="NCBI Taxonomy" id="180498"/>
    <lineage>
        <taxon>Eukaryota</taxon>
        <taxon>Viridiplantae</taxon>
        <taxon>Streptophyta</taxon>
        <taxon>Embryophyta</taxon>
        <taxon>Tracheophyta</taxon>
        <taxon>Spermatophyta</taxon>
        <taxon>Magnoliopsida</taxon>
        <taxon>eudicotyledons</taxon>
        <taxon>Gunneridae</taxon>
        <taxon>Pentapetalae</taxon>
        <taxon>rosids</taxon>
        <taxon>fabids</taxon>
        <taxon>Malpighiales</taxon>
        <taxon>Euphorbiaceae</taxon>
        <taxon>Crotonoideae</taxon>
        <taxon>Jatropheae</taxon>
        <taxon>Jatropha</taxon>
    </lineage>
</organism>
<sequence length="254" mass="29524">MSLVDMRIDIDDYLPKVPIGPRRSISSALHPFMVTDGRSRKNNFSYTVLPEEPLKLSVLKLDGSCFDIEVMKSATIAELRQAVEAVFSHMPQKGPGKISWPHVWSRFCLTYDGQKLLMDTDYIRNYGIKDGDQLQFIRHISTSYTLRKKSTVKRIAAPEQHKISLSRLDIYEEKELSDKEENLYDVEKGVIKNYYSEPKEKKLAGFFQWWYQYSKMQSAKRSLKISPTKSPRSFLGTFRKIIKFSDGSQHSHKR</sequence>
<evidence type="ECO:0000313" key="2">
    <source>
        <dbReference type="EMBL" id="KDP33582.1"/>
    </source>
</evidence>
<dbReference type="AlphaFoldDB" id="A0A067KBQ6"/>
<reference evidence="2 3" key="1">
    <citation type="journal article" date="2014" name="PLoS ONE">
        <title>Global Analysis of Gene Expression Profiles in Physic Nut (Jatropha curcas L.) Seedlings Exposed to Salt Stress.</title>
        <authorList>
            <person name="Zhang L."/>
            <person name="Zhang C."/>
            <person name="Wu P."/>
            <person name="Chen Y."/>
            <person name="Li M."/>
            <person name="Jiang H."/>
            <person name="Wu G."/>
        </authorList>
    </citation>
    <scope>NUCLEOTIDE SEQUENCE [LARGE SCALE GENOMIC DNA]</scope>
    <source>
        <strain evidence="3">cv. GZQX0401</strain>
        <tissue evidence="2">Young leaves</tissue>
    </source>
</reference>
<dbReference type="InterPro" id="IPR039690">
    <property type="entry name" value="SNRNP25"/>
</dbReference>
<dbReference type="Proteomes" id="UP000027138">
    <property type="component" value="Unassembled WGS sequence"/>
</dbReference>
<dbReference type="PROSITE" id="PS50053">
    <property type="entry name" value="UBIQUITIN_2"/>
    <property type="match status" value="1"/>
</dbReference>
<proteinExistence type="predicted"/>
<feature type="domain" description="Ubiquitin-like" evidence="1">
    <location>
        <begin position="54"/>
        <end position="143"/>
    </location>
</feature>
<gene>
    <name evidence="2" type="ORF">JCGZ_07153</name>
</gene>
<dbReference type="GO" id="GO:0000398">
    <property type="term" value="P:mRNA splicing, via spliceosome"/>
    <property type="evidence" value="ECO:0007669"/>
    <property type="project" value="InterPro"/>
</dbReference>
<dbReference type="PANTHER" id="PTHR14942">
    <property type="entry name" value="U11/U12 SMALL NUCLEAR RIBONUCLEOPROTEIN 25 KDA PROTEIN"/>
    <property type="match status" value="1"/>
</dbReference>
<evidence type="ECO:0000259" key="1">
    <source>
        <dbReference type="PROSITE" id="PS50053"/>
    </source>
</evidence>
<dbReference type="InterPro" id="IPR029071">
    <property type="entry name" value="Ubiquitin-like_domsf"/>
</dbReference>
<dbReference type="SUPFAM" id="SSF54236">
    <property type="entry name" value="Ubiquitin-like"/>
    <property type="match status" value="1"/>
</dbReference>
<dbReference type="InterPro" id="IPR040610">
    <property type="entry name" value="SNRNP25_ubiquitin"/>
</dbReference>
<dbReference type="PANTHER" id="PTHR14942:SF2">
    <property type="entry name" value="UBIQUITIN-LIKE SUPERFAMILY PROTEIN"/>
    <property type="match status" value="1"/>
</dbReference>
<dbReference type="OrthoDB" id="72819at2759"/>
<protein>
    <recommendedName>
        <fullName evidence="1">Ubiquitin-like domain-containing protein</fullName>
    </recommendedName>
</protein>
<evidence type="ECO:0000313" key="3">
    <source>
        <dbReference type="Proteomes" id="UP000027138"/>
    </source>
</evidence>